<evidence type="ECO:0000313" key="1">
    <source>
        <dbReference type="EMBL" id="GEM38476.1"/>
    </source>
</evidence>
<comment type="caution">
    <text evidence="1">The sequence shown here is derived from an EMBL/GenBank/DDBJ whole genome shotgun (WGS) entry which is preliminary data.</text>
</comment>
<accession>A0A511MF40</accession>
<name>A0A511MF40_9NOCA</name>
<dbReference type="AlphaFoldDB" id="A0A511MF40"/>
<organism evidence="1 2">
    <name type="scientific">Nocardia ninae NBRC 108245</name>
    <dbReference type="NCBI Taxonomy" id="1210091"/>
    <lineage>
        <taxon>Bacteria</taxon>
        <taxon>Bacillati</taxon>
        <taxon>Actinomycetota</taxon>
        <taxon>Actinomycetes</taxon>
        <taxon>Mycobacteriales</taxon>
        <taxon>Nocardiaceae</taxon>
        <taxon>Nocardia</taxon>
    </lineage>
</organism>
<proteinExistence type="predicted"/>
<reference evidence="1 2" key="1">
    <citation type="submission" date="2019-07" db="EMBL/GenBank/DDBJ databases">
        <title>Whole genome shotgun sequence of Nocardia ninae NBRC 108245.</title>
        <authorList>
            <person name="Hosoyama A."/>
            <person name="Uohara A."/>
            <person name="Ohji S."/>
            <person name="Ichikawa N."/>
        </authorList>
    </citation>
    <scope>NUCLEOTIDE SEQUENCE [LARGE SCALE GENOMIC DNA]</scope>
    <source>
        <strain evidence="1 2">NBRC 108245</strain>
    </source>
</reference>
<protein>
    <submittedName>
        <fullName evidence="1">Uncharacterized protein</fullName>
    </submittedName>
</protein>
<dbReference type="Proteomes" id="UP000321424">
    <property type="component" value="Unassembled WGS sequence"/>
</dbReference>
<keyword evidence="2" id="KW-1185">Reference proteome</keyword>
<dbReference type="EMBL" id="BJXA01000016">
    <property type="protein sequence ID" value="GEM38476.1"/>
    <property type="molecule type" value="Genomic_DNA"/>
</dbReference>
<gene>
    <name evidence="1" type="ORF">NN4_29950</name>
</gene>
<evidence type="ECO:0000313" key="2">
    <source>
        <dbReference type="Proteomes" id="UP000321424"/>
    </source>
</evidence>
<sequence length="57" mass="5736">MDPFILIGAITGVSGTASAAAAHVANTRTKVRLVREALDGVPPAEKPAVLEALAAIL</sequence>